<name>A0AAN7RFU8_TRANT</name>
<evidence type="ECO:0000313" key="2">
    <source>
        <dbReference type="EMBL" id="KAK4804994.1"/>
    </source>
</evidence>
<feature type="region of interest" description="Disordered" evidence="1">
    <location>
        <begin position="22"/>
        <end position="51"/>
    </location>
</feature>
<comment type="caution">
    <text evidence="2">The sequence shown here is derived from an EMBL/GenBank/DDBJ whole genome shotgun (WGS) entry which is preliminary data.</text>
</comment>
<reference evidence="2 3" key="1">
    <citation type="journal article" date="2023" name="Hortic Res">
        <title>Pangenome of water caltrop reveals structural variations and asymmetric subgenome divergence after allopolyploidization.</title>
        <authorList>
            <person name="Zhang X."/>
            <person name="Chen Y."/>
            <person name="Wang L."/>
            <person name="Yuan Y."/>
            <person name="Fang M."/>
            <person name="Shi L."/>
            <person name="Lu R."/>
            <person name="Comes H.P."/>
            <person name="Ma Y."/>
            <person name="Chen Y."/>
            <person name="Huang G."/>
            <person name="Zhou Y."/>
            <person name="Zheng Z."/>
            <person name="Qiu Y."/>
        </authorList>
    </citation>
    <scope>NUCLEOTIDE SEQUENCE [LARGE SCALE GENOMIC DNA]</scope>
    <source>
        <strain evidence="2">F231</strain>
    </source>
</reference>
<dbReference type="Proteomes" id="UP001346149">
    <property type="component" value="Unassembled WGS sequence"/>
</dbReference>
<organism evidence="2 3">
    <name type="scientific">Trapa natans</name>
    <name type="common">Water chestnut</name>
    <dbReference type="NCBI Taxonomy" id="22666"/>
    <lineage>
        <taxon>Eukaryota</taxon>
        <taxon>Viridiplantae</taxon>
        <taxon>Streptophyta</taxon>
        <taxon>Embryophyta</taxon>
        <taxon>Tracheophyta</taxon>
        <taxon>Spermatophyta</taxon>
        <taxon>Magnoliopsida</taxon>
        <taxon>eudicotyledons</taxon>
        <taxon>Gunneridae</taxon>
        <taxon>Pentapetalae</taxon>
        <taxon>rosids</taxon>
        <taxon>malvids</taxon>
        <taxon>Myrtales</taxon>
        <taxon>Lythraceae</taxon>
        <taxon>Trapa</taxon>
    </lineage>
</organism>
<proteinExistence type="predicted"/>
<accession>A0AAN7RFU8</accession>
<keyword evidence="3" id="KW-1185">Reference proteome</keyword>
<gene>
    <name evidence="2" type="ORF">SAY86_004811</name>
</gene>
<dbReference type="EMBL" id="JAXQNO010000001">
    <property type="protein sequence ID" value="KAK4804994.1"/>
    <property type="molecule type" value="Genomic_DNA"/>
</dbReference>
<evidence type="ECO:0000256" key="1">
    <source>
        <dbReference type="SAM" id="MobiDB-lite"/>
    </source>
</evidence>
<sequence>MLSMNAQVLRIQIKWDHGAIMGHHRNRNSSQPIFSQMRLEPATTGRATTQQ</sequence>
<dbReference type="AlphaFoldDB" id="A0AAN7RFU8"/>
<protein>
    <submittedName>
        <fullName evidence="2">Uncharacterized protein</fullName>
    </submittedName>
</protein>
<evidence type="ECO:0000313" key="3">
    <source>
        <dbReference type="Proteomes" id="UP001346149"/>
    </source>
</evidence>